<dbReference type="PANTHER" id="PTHR43364">
    <property type="entry name" value="NADH-SPECIFIC METHYLGLYOXAL REDUCTASE-RELATED"/>
    <property type="match status" value="1"/>
</dbReference>
<accession>A0A1H6EJG6</accession>
<keyword evidence="5" id="KW-1185">Reference proteome</keyword>
<evidence type="ECO:0000313" key="3">
    <source>
        <dbReference type="EMBL" id="SEG97271.1"/>
    </source>
</evidence>
<proteinExistence type="predicted"/>
<feature type="domain" description="NADP-dependent oxidoreductase" evidence="2">
    <location>
        <begin position="20"/>
        <end position="291"/>
    </location>
</feature>
<dbReference type="InterPro" id="IPR036812">
    <property type="entry name" value="NAD(P)_OxRdtase_dom_sf"/>
</dbReference>
<dbReference type="Gene3D" id="3.20.20.100">
    <property type="entry name" value="NADP-dependent oxidoreductase domain"/>
    <property type="match status" value="1"/>
</dbReference>
<dbReference type="InterPro" id="IPR050523">
    <property type="entry name" value="AKR_Detox_Biosynth"/>
</dbReference>
<evidence type="ECO:0000256" key="1">
    <source>
        <dbReference type="ARBA" id="ARBA00023002"/>
    </source>
</evidence>
<reference evidence="3" key="2">
    <citation type="submission" date="2016-10" db="EMBL/GenBank/DDBJ databases">
        <authorList>
            <person name="de Groot N.N."/>
        </authorList>
    </citation>
    <scope>NUCLEOTIDE SEQUENCE [LARGE SCALE GENOMIC DNA]</scope>
    <source>
        <strain evidence="3">ATCC 20501</strain>
    </source>
</reference>
<dbReference type="SUPFAM" id="SSF51430">
    <property type="entry name" value="NAD(P)-linked oxidoreductase"/>
    <property type="match status" value="1"/>
</dbReference>
<name>A0A1H6EJG6_9PSEU</name>
<evidence type="ECO:0000313" key="6">
    <source>
        <dbReference type="Proteomes" id="UP000236729"/>
    </source>
</evidence>
<organism evidence="3 6">
    <name type="scientific">Saccharopolyspora kobensis</name>
    <dbReference type="NCBI Taxonomy" id="146035"/>
    <lineage>
        <taxon>Bacteria</taxon>
        <taxon>Bacillati</taxon>
        <taxon>Actinomycetota</taxon>
        <taxon>Actinomycetes</taxon>
        <taxon>Pseudonocardiales</taxon>
        <taxon>Pseudonocardiaceae</taxon>
        <taxon>Saccharopolyspora</taxon>
    </lineage>
</organism>
<evidence type="ECO:0000313" key="4">
    <source>
        <dbReference type="EMBL" id="SFC81516.1"/>
    </source>
</evidence>
<evidence type="ECO:0000313" key="5">
    <source>
        <dbReference type="Proteomes" id="UP000199690"/>
    </source>
</evidence>
<dbReference type="PANTHER" id="PTHR43364:SF4">
    <property type="entry name" value="NAD(P)-LINKED OXIDOREDUCTASE SUPERFAMILY PROTEIN"/>
    <property type="match status" value="1"/>
</dbReference>
<dbReference type="AlphaFoldDB" id="A0A1H6EJG6"/>
<dbReference type="SMR" id="A0A1H6EJG6"/>
<dbReference type="RefSeq" id="WP_093348072.1">
    <property type="nucleotide sequence ID" value="NZ_FNVB01000014.1"/>
</dbReference>
<dbReference type="EMBL" id="FNVB01000014">
    <property type="protein sequence ID" value="SEG97271.1"/>
    <property type="molecule type" value="Genomic_DNA"/>
</dbReference>
<dbReference type="GO" id="GO:0005829">
    <property type="term" value="C:cytosol"/>
    <property type="evidence" value="ECO:0007669"/>
    <property type="project" value="TreeGrafter"/>
</dbReference>
<dbReference type="InterPro" id="IPR023210">
    <property type="entry name" value="NADP_OxRdtase_dom"/>
</dbReference>
<reference evidence="5 6" key="1">
    <citation type="submission" date="2016-10" db="EMBL/GenBank/DDBJ databases">
        <authorList>
            <person name="Varghese N."/>
            <person name="Submissions S."/>
        </authorList>
    </citation>
    <scope>NUCLEOTIDE SEQUENCE [LARGE SCALE GENOMIC DNA]</scope>
    <source>
        <strain evidence="6">ATCC 20501</strain>
        <strain evidence="4 5">CGMCC 4.3529</strain>
    </source>
</reference>
<keyword evidence="1" id="KW-0560">Oxidoreductase</keyword>
<dbReference type="Pfam" id="PF00248">
    <property type="entry name" value="Aldo_ket_red"/>
    <property type="match status" value="1"/>
</dbReference>
<sequence length="319" mass="34280">MHTSVPHRRIGSTDLEASALSLGSWHTYDRVDFADAVAMVRHALDRGVNLFDVGVYGLPGAPPTFTDVIWGAIMRAIGPPREDFLLSAKLWIEGFGPRGFRPQLENTLLRTGLDHADLVILGDLRCDDVPLDDLVGDLAELARDGLIRAWGVNNWSAPNIRALRDIADRDEVAGPQLAQLKYSVARRSIPDGAPFAELFRAGFQMEASDVLEGGILAGNTTPGRAIGRDPGGVRESILAAVPVLADLAEKLGTTPAQLCIAFTLTHPANVSTLVGASRLEQVEQNIGAFDLLARVGSDELRALVEPFWADRDAVSPEGP</sequence>
<dbReference type="GO" id="GO:0016491">
    <property type="term" value="F:oxidoreductase activity"/>
    <property type="evidence" value="ECO:0007669"/>
    <property type="project" value="UniProtKB-KW"/>
</dbReference>
<dbReference type="EMBL" id="FOME01000001">
    <property type="protein sequence ID" value="SFC81516.1"/>
    <property type="molecule type" value="Genomic_DNA"/>
</dbReference>
<dbReference type="Proteomes" id="UP000199690">
    <property type="component" value="Unassembled WGS sequence"/>
</dbReference>
<gene>
    <name evidence="3" type="ORF">SAMN02982929_06683</name>
    <name evidence="4" type="ORF">SAMN05216506_1011770</name>
</gene>
<protein>
    <submittedName>
        <fullName evidence="3">Predicted oxidoreductase</fullName>
    </submittedName>
</protein>
<dbReference type="Proteomes" id="UP000236729">
    <property type="component" value="Unassembled WGS sequence"/>
</dbReference>
<evidence type="ECO:0000259" key="2">
    <source>
        <dbReference type="Pfam" id="PF00248"/>
    </source>
</evidence>
<accession>A0A1I1M911</accession>